<dbReference type="Proteomes" id="UP000001880">
    <property type="component" value="Chromosome"/>
</dbReference>
<dbReference type="SUPFAM" id="SSF53474">
    <property type="entry name" value="alpha/beta-Hydrolases"/>
    <property type="match status" value="1"/>
</dbReference>
<organism evidence="2 3">
    <name type="scientific">Haliangium ochraceum (strain DSM 14365 / JCM 11303 / SMP-2)</name>
    <dbReference type="NCBI Taxonomy" id="502025"/>
    <lineage>
        <taxon>Bacteria</taxon>
        <taxon>Pseudomonadati</taxon>
        <taxon>Myxococcota</taxon>
        <taxon>Polyangia</taxon>
        <taxon>Haliangiales</taxon>
        <taxon>Kofleriaceae</taxon>
        <taxon>Haliangium</taxon>
    </lineage>
</organism>
<dbReference type="Pfam" id="PF01764">
    <property type="entry name" value="Lipase_3"/>
    <property type="match status" value="1"/>
</dbReference>
<reference evidence="2 3" key="1">
    <citation type="journal article" date="2010" name="Stand. Genomic Sci.">
        <title>Complete genome sequence of Haliangium ochraceum type strain (SMP-2).</title>
        <authorList>
            <consortium name="US DOE Joint Genome Institute (JGI-PGF)"/>
            <person name="Ivanova N."/>
            <person name="Daum C."/>
            <person name="Lang E."/>
            <person name="Abt B."/>
            <person name="Kopitz M."/>
            <person name="Saunders E."/>
            <person name="Lapidus A."/>
            <person name="Lucas S."/>
            <person name="Glavina Del Rio T."/>
            <person name="Nolan M."/>
            <person name="Tice H."/>
            <person name="Copeland A."/>
            <person name="Cheng J.F."/>
            <person name="Chen F."/>
            <person name="Bruce D."/>
            <person name="Goodwin L."/>
            <person name="Pitluck S."/>
            <person name="Mavromatis K."/>
            <person name="Pati A."/>
            <person name="Mikhailova N."/>
            <person name="Chen A."/>
            <person name="Palaniappan K."/>
            <person name="Land M."/>
            <person name="Hauser L."/>
            <person name="Chang Y.J."/>
            <person name="Jeffries C.D."/>
            <person name="Detter J.C."/>
            <person name="Brettin T."/>
            <person name="Rohde M."/>
            <person name="Goker M."/>
            <person name="Bristow J."/>
            <person name="Markowitz V."/>
            <person name="Eisen J.A."/>
            <person name="Hugenholtz P."/>
            <person name="Kyrpides N.C."/>
            <person name="Klenk H.P."/>
        </authorList>
    </citation>
    <scope>NUCLEOTIDE SEQUENCE [LARGE SCALE GENOMIC DNA]</scope>
    <source>
        <strain evidence="3">DSM 14365 / CIP 107738 / JCM 11303 / AJ 13395 / SMP-2</strain>
    </source>
</reference>
<dbReference type="InterPro" id="IPR002921">
    <property type="entry name" value="Fungal_lipase-type"/>
</dbReference>
<dbReference type="EMBL" id="CP001804">
    <property type="protein sequence ID" value="ACY18704.1"/>
    <property type="molecule type" value="Genomic_DNA"/>
</dbReference>
<dbReference type="HOGENOM" id="CLU_806014_0_0_7"/>
<dbReference type="InterPro" id="IPR029058">
    <property type="entry name" value="AB_hydrolase_fold"/>
</dbReference>
<evidence type="ECO:0000259" key="1">
    <source>
        <dbReference type="Pfam" id="PF01764"/>
    </source>
</evidence>
<dbReference type="GO" id="GO:0006629">
    <property type="term" value="P:lipid metabolic process"/>
    <property type="evidence" value="ECO:0007669"/>
    <property type="project" value="InterPro"/>
</dbReference>
<dbReference type="PANTHER" id="PTHR45856:SF24">
    <property type="entry name" value="FUNGAL LIPASE-LIKE DOMAIN-CONTAINING PROTEIN"/>
    <property type="match status" value="1"/>
</dbReference>
<protein>
    <submittedName>
        <fullName evidence="2">Lipase class 3</fullName>
    </submittedName>
</protein>
<keyword evidence="3" id="KW-1185">Reference proteome</keyword>
<dbReference type="RefSeq" id="WP_012831296.1">
    <property type="nucleotide sequence ID" value="NC_013440.1"/>
</dbReference>
<dbReference type="eggNOG" id="COG3675">
    <property type="taxonomic scope" value="Bacteria"/>
</dbReference>
<dbReference type="Gene3D" id="3.40.50.1820">
    <property type="entry name" value="alpha/beta hydrolase"/>
    <property type="match status" value="1"/>
</dbReference>
<evidence type="ECO:0000313" key="3">
    <source>
        <dbReference type="Proteomes" id="UP000001880"/>
    </source>
</evidence>
<accession>D0LML7</accession>
<dbReference type="PANTHER" id="PTHR45856">
    <property type="entry name" value="ALPHA/BETA-HYDROLASES SUPERFAMILY PROTEIN"/>
    <property type="match status" value="1"/>
</dbReference>
<name>D0LML7_HALO1</name>
<dbReference type="InterPro" id="IPR051218">
    <property type="entry name" value="Sec_MonoDiacylglyc_Lipase"/>
</dbReference>
<dbReference type="KEGG" id="hoh:Hoch_6230"/>
<feature type="domain" description="Fungal lipase-type" evidence="1">
    <location>
        <begin position="134"/>
        <end position="278"/>
    </location>
</feature>
<evidence type="ECO:0000313" key="2">
    <source>
        <dbReference type="EMBL" id="ACY18704.1"/>
    </source>
</evidence>
<proteinExistence type="predicted"/>
<gene>
    <name evidence="2" type="ordered locus">Hoch_6230</name>
</gene>
<sequence>MAFHEHPIRSALLAAVMTLAATGCGTVADQLTPAPVHYAGSPAHVGDPEYRCHLDDPASFTKMQRAAQASLSVYALWENFPDRSDGEPVVFPTDDELQAELPGPEWTYLDYYLGSYEDRGFAMLVADEDDACYLAFKGTTDPGEAQRDLESLRATECTTEDGASFGRCGAGFFTVIRGLREPDVDGASRGEIMERVQAWAQDDRCAGGFVVTGHSLGGALADIFAANYHARFGEVLDIVTFAGPRAFTDDAADTLEALWGRRKLRIVRRGDSIPNTPQELLGFAHFGRTLELSQAIYDDAGEWYLWQYERDYTANPGLYHSMSKYREGTTAACSTDDVFDTRPR</sequence>
<dbReference type="AlphaFoldDB" id="D0LML7"/>